<dbReference type="EMBL" id="LUGG01000002">
    <property type="protein sequence ID" value="OBZ78432.1"/>
    <property type="molecule type" value="Genomic_DNA"/>
</dbReference>
<protein>
    <submittedName>
        <fullName evidence="2">Uncharacterized protein</fullName>
    </submittedName>
</protein>
<dbReference type="InterPro" id="IPR034078">
    <property type="entry name" value="NFX1_fam"/>
</dbReference>
<evidence type="ECO:0000313" key="3">
    <source>
        <dbReference type="Proteomes" id="UP000092993"/>
    </source>
</evidence>
<dbReference type="PANTHER" id="PTHR12360:SF12">
    <property type="entry name" value="TRANSCRIPTIONAL REPRESSOR NF-X1"/>
    <property type="match status" value="1"/>
</dbReference>
<proteinExistence type="predicted"/>
<keyword evidence="3" id="KW-1185">Reference proteome</keyword>
<feature type="region of interest" description="Disordered" evidence="1">
    <location>
        <begin position="87"/>
        <end position="143"/>
    </location>
</feature>
<dbReference type="PANTHER" id="PTHR12360">
    <property type="entry name" value="NUCLEAR TRANSCRIPTION FACTOR, X-BOX BINDING 1 NFX1"/>
    <property type="match status" value="1"/>
</dbReference>
<dbReference type="OrthoDB" id="6512771at2759"/>
<dbReference type="GO" id="GO:0000977">
    <property type="term" value="F:RNA polymerase II transcription regulatory region sequence-specific DNA binding"/>
    <property type="evidence" value="ECO:0007669"/>
    <property type="project" value="TreeGrafter"/>
</dbReference>
<gene>
    <name evidence="2" type="ORF">A0H81_02396</name>
</gene>
<evidence type="ECO:0000256" key="1">
    <source>
        <dbReference type="SAM" id="MobiDB-lite"/>
    </source>
</evidence>
<comment type="caution">
    <text evidence="2">The sequence shown here is derived from an EMBL/GenBank/DDBJ whole genome shotgun (WGS) entry which is preliminary data.</text>
</comment>
<name>A0A1C7MNI6_GRIFR</name>
<accession>A0A1C7MNI6</accession>
<reference evidence="2 3" key="1">
    <citation type="submission" date="2016-03" db="EMBL/GenBank/DDBJ databases">
        <title>Whole genome sequencing of Grifola frondosa 9006-11.</title>
        <authorList>
            <person name="Min B."/>
            <person name="Park H."/>
            <person name="Kim J.-G."/>
            <person name="Cho H."/>
            <person name="Oh Y.-L."/>
            <person name="Kong W.-S."/>
            <person name="Choi I.-G."/>
        </authorList>
    </citation>
    <scope>NUCLEOTIDE SEQUENCE [LARGE SCALE GENOMIC DNA]</scope>
    <source>
        <strain evidence="2 3">9006-11</strain>
    </source>
</reference>
<organism evidence="2 3">
    <name type="scientific">Grifola frondosa</name>
    <name type="common">Maitake</name>
    <name type="synonym">Polyporus frondosus</name>
    <dbReference type="NCBI Taxonomy" id="5627"/>
    <lineage>
        <taxon>Eukaryota</taxon>
        <taxon>Fungi</taxon>
        <taxon>Dikarya</taxon>
        <taxon>Basidiomycota</taxon>
        <taxon>Agaricomycotina</taxon>
        <taxon>Agaricomycetes</taxon>
        <taxon>Polyporales</taxon>
        <taxon>Grifolaceae</taxon>
        <taxon>Grifola</taxon>
    </lineage>
</organism>
<dbReference type="Proteomes" id="UP000092993">
    <property type="component" value="Unassembled WGS sequence"/>
</dbReference>
<sequence length="272" mass="29815">MLRDRLAHHALEEVLVGEGRTIRQAQVSRLEEAWSGPLAAPIPRSIAPEQGVVRMSTLQLMLERKTRRILQTLHALPDDGIVPSPVLLPTPHSPVGLTSAPRNKPRQNRRGAKFGGSLTEPVPPSEKAHSGAGPSQKYRSAAPKKNDLTSTLIHALSTPPYPDCLICFSAIHPLQPTWSCSPSMPAAAATDDEGEGTTRRENASARCCWTTFHLKCIRSWASKSVKDVVEAWRARGESRTGEWRCPGCQSKRIVVPSGYWYVSSIITLADSY</sequence>
<dbReference type="AlphaFoldDB" id="A0A1C7MNI6"/>
<dbReference type="GO" id="GO:0000981">
    <property type="term" value="F:DNA-binding transcription factor activity, RNA polymerase II-specific"/>
    <property type="evidence" value="ECO:0007669"/>
    <property type="project" value="TreeGrafter"/>
</dbReference>
<dbReference type="GO" id="GO:0000122">
    <property type="term" value="P:negative regulation of transcription by RNA polymerase II"/>
    <property type="evidence" value="ECO:0007669"/>
    <property type="project" value="TreeGrafter"/>
</dbReference>
<dbReference type="GO" id="GO:0005634">
    <property type="term" value="C:nucleus"/>
    <property type="evidence" value="ECO:0007669"/>
    <property type="project" value="TreeGrafter"/>
</dbReference>
<feature type="compositionally biased region" description="Basic residues" evidence="1">
    <location>
        <begin position="103"/>
        <end position="112"/>
    </location>
</feature>
<dbReference type="STRING" id="5627.A0A1C7MNI6"/>
<evidence type="ECO:0000313" key="2">
    <source>
        <dbReference type="EMBL" id="OBZ78432.1"/>
    </source>
</evidence>